<dbReference type="EMBL" id="JAODUO010000592">
    <property type="protein sequence ID" value="KAK2177537.1"/>
    <property type="molecule type" value="Genomic_DNA"/>
</dbReference>
<reference evidence="2" key="1">
    <citation type="journal article" date="2023" name="Mol. Biol. Evol.">
        <title>Third-Generation Sequencing Reveals the Adaptive Role of the Epigenome in Three Deep-Sea Polychaetes.</title>
        <authorList>
            <person name="Perez M."/>
            <person name="Aroh O."/>
            <person name="Sun Y."/>
            <person name="Lan Y."/>
            <person name="Juniper S.K."/>
            <person name="Young C.R."/>
            <person name="Angers B."/>
            <person name="Qian P.Y."/>
        </authorList>
    </citation>
    <scope>NUCLEOTIDE SEQUENCE</scope>
    <source>
        <strain evidence="2">R07B-5</strain>
    </source>
</reference>
<feature type="signal peptide" evidence="1">
    <location>
        <begin position="1"/>
        <end position="20"/>
    </location>
</feature>
<gene>
    <name evidence="2" type="ORF">NP493_584g02035</name>
</gene>
<feature type="chain" id="PRO_5042286511" evidence="1">
    <location>
        <begin position="21"/>
        <end position="485"/>
    </location>
</feature>
<organism evidence="2 3">
    <name type="scientific">Ridgeia piscesae</name>
    <name type="common">Tubeworm</name>
    <dbReference type="NCBI Taxonomy" id="27915"/>
    <lineage>
        <taxon>Eukaryota</taxon>
        <taxon>Metazoa</taxon>
        <taxon>Spiralia</taxon>
        <taxon>Lophotrochozoa</taxon>
        <taxon>Annelida</taxon>
        <taxon>Polychaeta</taxon>
        <taxon>Sedentaria</taxon>
        <taxon>Canalipalpata</taxon>
        <taxon>Sabellida</taxon>
        <taxon>Siboglinidae</taxon>
        <taxon>Ridgeia</taxon>
    </lineage>
</organism>
<accession>A0AAD9KU29</accession>
<proteinExistence type="predicted"/>
<evidence type="ECO:0000256" key="1">
    <source>
        <dbReference type="SAM" id="SignalP"/>
    </source>
</evidence>
<dbReference type="Proteomes" id="UP001209878">
    <property type="component" value="Unassembled WGS sequence"/>
</dbReference>
<protein>
    <submittedName>
        <fullName evidence="2">Uncharacterized protein</fullName>
    </submittedName>
</protein>
<keyword evidence="1" id="KW-0732">Signal</keyword>
<dbReference type="AlphaFoldDB" id="A0AAD9KU29"/>
<keyword evidence="3" id="KW-1185">Reference proteome</keyword>
<comment type="caution">
    <text evidence="2">The sequence shown here is derived from an EMBL/GenBank/DDBJ whole genome shotgun (WGS) entry which is preliminary data.</text>
</comment>
<evidence type="ECO:0000313" key="3">
    <source>
        <dbReference type="Proteomes" id="UP001209878"/>
    </source>
</evidence>
<sequence>MKCILLHVFLILTKVPPFHSVLQEHDDPKFEHAHNRLERSSDVLRLSWNRRAEQVKLDNTWADEQADNGDNTFAEYAVSPGDVITLPVGGAATSMSLRHIPAESARPESGELADVTQVNLCRALSPCDPVNPTEIDVSQTDETNGVRFVALEVRRDCSDVLGTARVDFEIEVVGDNRVATRRYSLLCEDGARSRKRRDTNTTLTQRRRWSRWRTIGIPVGDTLFPEYREHRAVSKGWKIEHRTVKVIVNVGWSNHIEHRLRNYNITTTKYNCSVGSGPVAWAMVFGYLDRRAHAMPERFGNGSWGLFRCGEAGTEGDDSCVAPASCDNSTRIAKYIEAVAKAMDALCKETKGSTPATSMRKVKNFFVARQTAGRPRVVVPSRRWRTDNKLYKKMLRYAAFFIRHKYPVIVGTQEGAAMRHHYSVATTYRLRFRRYRVCTIVKRHKKCPRRWLRQRELQFYTHEGAGGVGNRWRPFDFKYVAIARY</sequence>
<name>A0AAD9KU29_RIDPI</name>
<evidence type="ECO:0000313" key="2">
    <source>
        <dbReference type="EMBL" id="KAK2177537.1"/>
    </source>
</evidence>